<dbReference type="AlphaFoldDB" id="A0A1M4EH80"/>
<reference evidence="2" key="1">
    <citation type="submission" date="2016-04" db="EMBL/GenBank/DDBJ databases">
        <authorList>
            <person name="Evans L.H."/>
            <person name="Alamgir A."/>
            <person name="Owens N."/>
            <person name="Weber N.D."/>
            <person name="Virtaneva K."/>
            <person name="Barbian K."/>
            <person name="Babar A."/>
            <person name="Rosenke K."/>
        </authorList>
    </citation>
    <scope>NUCLEOTIDE SEQUENCE</scope>
    <source>
        <strain evidence="2">Nono1</strain>
    </source>
</reference>
<proteinExistence type="predicted"/>
<sequence length="55" mass="5942">MRRYRFGWFAAFVTVVHLGAVSVLAGVAFVGGDGEGLWWLVIRDAPPLPVSPGGW</sequence>
<keyword evidence="1" id="KW-1133">Transmembrane helix</keyword>
<accession>A0A1M4EH80</accession>
<feature type="transmembrane region" description="Helical" evidence="1">
    <location>
        <begin position="7"/>
        <end position="30"/>
    </location>
</feature>
<keyword evidence="1" id="KW-0472">Membrane</keyword>
<organism evidence="2">
    <name type="scientific">Nonomuraea gerenzanensis</name>
    <dbReference type="NCBI Taxonomy" id="93944"/>
    <lineage>
        <taxon>Bacteria</taxon>
        <taxon>Bacillati</taxon>
        <taxon>Actinomycetota</taxon>
        <taxon>Actinomycetes</taxon>
        <taxon>Streptosporangiales</taxon>
        <taxon>Streptosporangiaceae</taxon>
        <taxon>Nonomuraea</taxon>
    </lineage>
</organism>
<dbReference type="EMBL" id="LT559118">
    <property type="protein sequence ID" value="SBO98321.1"/>
    <property type="molecule type" value="Genomic_DNA"/>
</dbReference>
<evidence type="ECO:0000256" key="1">
    <source>
        <dbReference type="SAM" id="Phobius"/>
    </source>
</evidence>
<protein>
    <submittedName>
        <fullName evidence="2">Uncharacterized protein</fullName>
    </submittedName>
</protein>
<gene>
    <name evidence="2" type="ORF">BN4615_P7837</name>
</gene>
<name>A0A1M4EH80_9ACTN</name>
<keyword evidence="1" id="KW-0812">Transmembrane</keyword>
<dbReference type="RefSeq" id="WP_225267012.1">
    <property type="nucleotide sequence ID" value="NZ_CP084058.1"/>
</dbReference>
<evidence type="ECO:0000313" key="2">
    <source>
        <dbReference type="EMBL" id="SBO98321.1"/>
    </source>
</evidence>